<feature type="transmembrane region" description="Helical" evidence="15">
    <location>
        <begin position="376"/>
        <end position="400"/>
    </location>
</feature>
<evidence type="ECO:0000256" key="12">
    <source>
        <dbReference type="ARBA" id="ARBA00023136"/>
    </source>
</evidence>
<dbReference type="SMART" id="SM00387">
    <property type="entry name" value="HATPase_c"/>
    <property type="match status" value="2"/>
</dbReference>
<dbReference type="OrthoDB" id="9809348at2"/>
<dbReference type="Pfam" id="PF07695">
    <property type="entry name" value="7TMR-DISM_7TM"/>
    <property type="match status" value="1"/>
</dbReference>
<dbReference type="SUPFAM" id="SSF47384">
    <property type="entry name" value="Homodimeric domain of signal transducing histidine kinase"/>
    <property type="match status" value="2"/>
</dbReference>
<dbReference type="GO" id="GO:0009927">
    <property type="term" value="F:histidine phosphotransfer kinase activity"/>
    <property type="evidence" value="ECO:0007669"/>
    <property type="project" value="TreeGrafter"/>
</dbReference>
<dbReference type="SUPFAM" id="SSF52172">
    <property type="entry name" value="CheY-like"/>
    <property type="match status" value="1"/>
</dbReference>
<comment type="caution">
    <text evidence="18">The sequence shown here is derived from an EMBL/GenBank/DDBJ whole genome shotgun (WGS) entry which is preliminary data.</text>
</comment>
<evidence type="ECO:0000256" key="4">
    <source>
        <dbReference type="ARBA" id="ARBA00018672"/>
    </source>
</evidence>
<dbReference type="Gene3D" id="1.10.287.130">
    <property type="match status" value="2"/>
</dbReference>
<feature type="modified residue" description="4-aspartylphosphate" evidence="14">
    <location>
        <position position="757"/>
    </location>
</feature>
<evidence type="ECO:0000256" key="5">
    <source>
        <dbReference type="ARBA" id="ARBA00022475"/>
    </source>
</evidence>
<keyword evidence="9" id="KW-0418">Kinase</keyword>
<dbReference type="FunFam" id="3.30.565.10:FF:000037">
    <property type="entry name" value="Hybrid sensor histidine kinase/response regulator"/>
    <property type="match status" value="1"/>
</dbReference>
<gene>
    <name evidence="18" type="ORF">Ctaglu_14990</name>
</gene>
<accession>A0A401UK03</accession>
<dbReference type="GO" id="GO:0005524">
    <property type="term" value="F:ATP binding"/>
    <property type="evidence" value="ECO:0007669"/>
    <property type="project" value="UniProtKB-KW"/>
</dbReference>
<name>A0A401UK03_9CLOT</name>
<dbReference type="Pfam" id="PF00072">
    <property type="entry name" value="Response_reg"/>
    <property type="match status" value="1"/>
</dbReference>
<evidence type="ECO:0000256" key="10">
    <source>
        <dbReference type="ARBA" id="ARBA00022840"/>
    </source>
</evidence>
<evidence type="ECO:0000256" key="8">
    <source>
        <dbReference type="ARBA" id="ARBA00022741"/>
    </source>
</evidence>
<evidence type="ECO:0000256" key="13">
    <source>
        <dbReference type="ARBA" id="ARBA00024867"/>
    </source>
</evidence>
<keyword evidence="12 15" id="KW-0472">Membrane</keyword>
<keyword evidence="19" id="KW-1185">Reference proteome</keyword>
<evidence type="ECO:0000256" key="9">
    <source>
        <dbReference type="ARBA" id="ARBA00022777"/>
    </source>
</evidence>
<comment type="catalytic activity">
    <reaction evidence="1">
        <text>ATP + protein L-histidine = ADP + protein N-phospho-L-histidine.</text>
        <dbReference type="EC" id="2.7.13.3"/>
    </reaction>
</comment>
<keyword evidence="6 14" id="KW-0597">Phosphoprotein</keyword>
<feature type="transmembrane region" description="Helical" evidence="15">
    <location>
        <begin position="353"/>
        <end position="370"/>
    </location>
</feature>
<dbReference type="FunFam" id="3.30.565.10:FF:000023">
    <property type="entry name" value="PAS domain-containing sensor histidine kinase"/>
    <property type="match status" value="1"/>
</dbReference>
<protein>
    <recommendedName>
        <fullName evidence="4">Stage 0 sporulation protein A homolog</fullName>
        <ecNumber evidence="3">2.7.13.3</ecNumber>
    </recommendedName>
</protein>
<dbReference type="EC" id="2.7.13.3" evidence="3"/>
<dbReference type="InterPro" id="IPR003594">
    <property type="entry name" value="HATPase_dom"/>
</dbReference>
<feature type="transmembrane region" description="Helical" evidence="15">
    <location>
        <begin position="298"/>
        <end position="316"/>
    </location>
</feature>
<dbReference type="InterPro" id="IPR011623">
    <property type="entry name" value="7TMR_DISM_rcpt_extracell_dom1"/>
</dbReference>
<dbReference type="PANTHER" id="PTHR43047">
    <property type="entry name" value="TWO-COMPONENT HISTIDINE PROTEIN KINASE"/>
    <property type="match status" value="1"/>
</dbReference>
<evidence type="ECO:0000256" key="7">
    <source>
        <dbReference type="ARBA" id="ARBA00022679"/>
    </source>
</evidence>
<dbReference type="GO" id="GO:0000155">
    <property type="term" value="F:phosphorelay sensor kinase activity"/>
    <property type="evidence" value="ECO:0007669"/>
    <property type="project" value="InterPro"/>
</dbReference>
<dbReference type="SMART" id="SM00388">
    <property type="entry name" value="HisKA"/>
    <property type="match status" value="2"/>
</dbReference>
<comment type="subcellular location">
    <subcellularLocation>
        <location evidence="2">Cell membrane</location>
    </subcellularLocation>
</comment>
<dbReference type="Gene3D" id="3.30.565.10">
    <property type="entry name" value="Histidine kinase-like ATPase, C-terminal domain"/>
    <property type="match status" value="2"/>
</dbReference>
<organism evidence="18 19">
    <name type="scientific">Clostridium tagluense</name>
    <dbReference type="NCBI Taxonomy" id="360422"/>
    <lineage>
        <taxon>Bacteria</taxon>
        <taxon>Bacillati</taxon>
        <taxon>Bacillota</taxon>
        <taxon>Clostridia</taxon>
        <taxon>Eubacteriales</taxon>
        <taxon>Clostridiaceae</taxon>
        <taxon>Clostridium</taxon>
    </lineage>
</organism>
<dbReference type="Gene3D" id="3.40.50.2300">
    <property type="match status" value="1"/>
</dbReference>
<dbReference type="InterPro" id="IPR001789">
    <property type="entry name" value="Sig_transdc_resp-reg_receiver"/>
</dbReference>
<evidence type="ECO:0000256" key="14">
    <source>
        <dbReference type="PROSITE-ProRule" id="PRU00169"/>
    </source>
</evidence>
<dbReference type="PANTHER" id="PTHR43047:SF71">
    <property type="entry name" value="HISTIDINE KINASE CONTAINING CHEY-HOMOLOGOUS RECEIVER DOMAIN-RELATED"/>
    <property type="match status" value="1"/>
</dbReference>
<dbReference type="Pfam" id="PF00512">
    <property type="entry name" value="HisKA"/>
    <property type="match status" value="2"/>
</dbReference>
<feature type="transmembrane region" description="Helical" evidence="15">
    <location>
        <begin position="234"/>
        <end position="258"/>
    </location>
</feature>
<evidence type="ECO:0000256" key="1">
    <source>
        <dbReference type="ARBA" id="ARBA00000085"/>
    </source>
</evidence>
<feature type="transmembrane region" description="Helical" evidence="15">
    <location>
        <begin position="203"/>
        <end position="222"/>
    </location>
</feature>
<dbReference type="AlphaFoldDB" id="A0A401UK03"/>
<comment type="function">
    <text evidence="13">May play the central regulatory role in sporulation. It may be an element of the effector pathway responsible for the activation of sporulation genes in response to nutritional stress. Spo0A may act in concert with spo0H (a sigma factor) to control the expression of some genes that are critical to the sporulation process.</text>
</comment>
<dbReference type="EMBL" id="BHYK01000007">
    <property type="protein sequence ID" value="GCD09876.1"/>
    <property type="molecule type" value="Genomic_DNA"/>
</dbReference>
<keyword evidence="15" id="KW-0812">Transmembrane</keyword>
<proteinExistence type="predicted"/>
<evidence type="ECO:0000259" key="16">
    <source>
        <dbReference type="PROSITE" id="PS50109"/>
    </source>
</evidence>
<evidence type="ECO:0000259" key="17">
    <source>
        <dbReference type="PROSITE" id="PS50110"/>
    </source>
</evidence>
<dbReference type="PRINTS" id="PR00344">
    <property type="entry name" value="BCTRLSENSOR"/>
</dbReference>
<keyword evidence="5" id="KW-1003">Cell membrane</keyword>
<feature type="domain" description="Histidine kinase" evidence="16">
    <location>
        <begin position="877"/>
        <end position="1098"/>
    </location>
</feature>
<keyword evidence="15" id="KW-1133">Transmembrane helix</keyword>
<dbReference type="Pfam" id="PF02518">
    <property type="entry name" value="HATPase_c"/>
    <property type="match status" value="2"/>
</dbReference>
<dbReference type="CDD" id="cd00082">
    <property type="entry name" value="HisKA"/>
    <property type="match status" value="2"/>
</dbReference>
<dbReference type="SMART" id="SM00448">
    <property type="entry name" value="REC"/>
    <property type="match status" value="1"/>
</dbReference>
<feature type="domain" description="Response regulatory" evidence="17">
    <location>
        <begin position="707"/>
        <end position="824"/>
    </location>
</feature>
<dbReference type="InterPro" id="IPR005467">
    <property type="entry name" value="His_kinase_dom"/>
</dbReference>
<feature type="transmembrane region" description="Helical" evidence="15">
    <location>
        <begin position="270"/>
        <end position="286"/>
    </location>
</feature>
<dbReference type="InterPro" id="IPR036097">
    <property type="entry name" value="HisK_dim/P_sf"/>
</dbReference>
<dbReference type="PROSITE" id="PS50109">
    <property type="entry name" value="HIS_KIN"/>
    <property type="match status" value="2"/>
</dbReference>
<keyword evidence="7" id="KW-0808">Transferase</keyword>
<keyword evidence="8" id="KW-0547">Nucleotide-binding</keyword>
<dbReference type="RefSeq" id="WP_124999720.1">
    <property type="nucleotide sequence ID" value="NZ_BHYK01000007.1"/>
</dbReference>
<dbReference type="GO" id="GO:0005886">
    <property type="term" value="C:plasma membrane"/>
    <property type="evidence" value="ECO:0007669"/>
    <property type="project" value="UniProtKB-SubCell"/>
</dbReference>
<dbReference type="SUPFAM" id="SSF55874">
    <property type="entry name" value="ATPase domain of HSP90 chaperone/DNA topoisomerase II/histidine kinase"/>
    <property type="match status" value="2"/>
</dbReference>
<feature type="domain" description="Histidine kinase" evidence="16">
    <location>
        <begin position="431"/>
        <end position="648"/>
    </location>
</feature>
<dbReference type="CDD" id="cd16922">
    <property type="entry name" value="HATPase_EvgS-ArcB-TorS-like"/>
    <property type="match status" value="2"/>
</dbReference>
<evidence type="ECO:0000256" key="2">
    <source>
        <dbReference type="ARBA" id="ARBA00004236"/>
    </source>
</evidence>
<evidence type="ECO:0000256" key="3">
    <source>
        <dbReference type="ARBA" id="ARBA00012438"/>
    </source>
</evidence>
<evidence type="ECO:0000256" key="6">
    <source>
        <dbReference type="ARBA" id="ARBA00022553"/>
    </source>
</evidence>
<dbReference type="InterPro" id="IPR036890">
    <property type="entry name" value="HATPase_C_sf"/>
</dbReference>
<evidence type="ECO:0000313" key="18">
    <source>
        <dbReference type="EMBL" id="GCD09876.1"/>
    </source>
</evidence>
<dbReference type="InterPro" id="IPR003661">
    <property type="entry name" value="HisK_dim/P_dom"/>
</dbReference>
<dbReference type="Proteomes" id="UP000287872">
    <property type="component" value="Unassembled WGS sequence"/>
</dbReference>
<keyword evidence="10" id="KW-0067">ATP-binding</keyword>
<dbReference type="InterPro" id="IPR011006">
    <property type="entry name" value="CheY-like_superfamily"/>
</dbReference>
<evidence type="ECO:0000256" key="15">
    <source>
        <dbReference type="SAM" id="Phobius"/>
    </source>
</evidence>
<reference evidence="18 19" key="1">
    <citation type="submission" date="2018-11" db="EMBL/GenBank/DDBJ databases">
        <title>Genome sequencing and assembly of Clostridium tagluense strain A121.</title>
        <authorList>
            <person name="Murakami T."/>
            <person name="Segawa T."/>
            <person name="Shcherbakova V.A."/>
            <person name="Mori H."/>
            <person name="Yoshimura Y."/>
        </authorList>
    </citation>
    <scope>NUCLEOTIDE SEQUENCE [LARGE SCALE GENOMIC DNA]</scope>
    <source>
        <strain evidence="18 19">A121</strain>
    </source>
</reference>
<evidence type="ECO:0000256" key="11">
    <source>
        <dbReference type="ARBA" id="ARBA00023012"/>
    </source>
</evidence>
<sequence>MPKTKSHKIKLFILLAITLIIIITMIKGSSEISHTEKNVPLAVNGVLDLRNWDFKEDGMIKLNGGWEFYDNQLLLPKDFQRDAKKNPSYEHLPGIFGNQGYCTYRLKLLMNNKDELYSIKIDFIQNAYELWAGNKLITSVGQVGKAKNEMVPQLAPAIGSFYVEKGETYLVLRVSNFYNVYGYIDTLVLGKSEEITAMREKKIALSLFLFGCCIMAAIYSFGVFINRRKDKAQLYFAMICVIIAIRTLFIGEGFLISLLPNFNYIFSTKIKIWTFYSYIPFIILCIDKSYEKIMSPKLVKTSNYIALIYTLIVILLPVKYYLYYIAPFETFALLSIFYMMCKISKIYIERGQTDYIVVVGLFALFITRINDILYEYSIIFTDSFASLGILIFIIVNYYVLAKRQANELSSVENISAKLKSLNDLKDDFLAVTSHELKTPLNGIIGLTEGIVTNKGGNLDGELREDLFLVNSSAKRLSNLVNDMMTFSNLKNNEIVLHRKPVNISNVVEMVIKFSRMALNNKNVIFSNMIDKDAPYVFGDEDRIQQILYNLLGNAIKFTHAGKITLSYAKVNSFIEICITDTGIGIPEQKLHKIFNRYEQVDGISEKYGGTGVGLYVTKQLIQIQGGTISVSSTIGKGSKFIFTIPLCTEEDLRANTKESHQNKNNLEIVAEYSKHLELKPNLVSISLEHERKIINENIKLTSSDKYRILVVDDEYVNRKVLKNYLSKDTFEVLEASSGIEALRIVGEDADLDLVILDMMMPDILGYKVCQIIREKHSIFELPVLIMTADSSLEHLVISFECGANDYLRKPFNMNELMCRINTLITLKHSVRQELALVHELGIANKQVKQLSIQSAKTSKRVEELMAYDKVKTEFFANLSHELRTPLNVICSTIQLIRSLDGSKKLGDEKIKYYINIMNQNSLRLLRLINNIIDTTKIEADYISLQLKNGDIVYVVEEISQSVAEYIKNNGITLIFDTDVEEKTIAFDEEKIERIMLNLLSNAVKFTEENGSILVNIYDKGDFIEISIKDTGIGIPKDKLEFIFERFAQIDKSTSRQNEGSGIGLALVKSLVEMHHGEIHAKSIEGLGSEFIIMLPVRTIDMNQEEDNLKNKKVFETNHKENLNIEFSDIYK</sequence>
<dbReference type="PROSITE" id="PS50110">
    <property type="entry name" value="RESPONSE_REGULATORY"/>
    <property type="match status" value="1"/>
</dbReference>
<keyword evidence="11" id="KW-0902">Two-component regulatory system</keyword>
<evidence type="ECO:0000313" key="19">
    <source>
        <dbReference type="Proteomes" id="UP000287872"/>
    </source>
</evidence>
<dbReference type="InterPro" id="IPR004358">
    <property type="entry name" value="Sig_transdc_His_kin-like_C"/>
</dbReference>